<name>A0A1H9RD88_9BACI</name>
<dbReference type="InterPro" id="IPR036582">
    <property type="entry name" value="Mao_N_sf"/>
</dbReference>
<feature type="chain" id="PRO_5011726671" evidence="1">
    <location>
        <begin position="26"/>
        <end position="414"/>
    </location>
</feature>
<dbReference type="Pfam" id="PF07833">
    <property type="entry name" value="Cu_amine_oxidN1"/>
    <property type="match status" value="1"/>
</dbReference>
<feature type="signal peptide" evidence="1">
    <location>
        <begin position="1"/>
        <end position="25"/>
    </location>
</feature>
<evidence type="ECO:0000313" key="4">
    <source>
        <dbReference type="Proteomes" id="UP000199687"/>
    </source>
</evidence>
<organism evidence="3 4">
    <name type="scientific">Gracilibacillus ureilyticus</name>
    <dbReference type="NCBI Taxonomy" id="531814"/>
    <lineage>
        <taxon>Bacteria</taxon>
        <taxon>Bacillati</taxon>
        <taxon>Bacillota</taxon>
        <taxon>Bacilli</taxon>
        <taxon>Bacillales</taxon>
        <taxon>Bacillaceae</taxon>
        <taxon>Gracilibacillus</taxon>
    </lineage>
</organism>
<accession>A0A1H9RD88</accession>
<dbReference type="OrthoDB" id="1957331at2"/>
<gene>
    <name evidence="3" type="ORF">SAMN04487944_108115</name>
</gene>
<dbReference type="Pfam" id="PF20316">
    <property type="entry name" value="DUF6612"/>
    <property type="match status" value="1"/>
</dbReference>
<proteinExistence type="predicted"/>
<dbReference type="InterPro" id="IPR012854">
    <property type="entry name" value="Cu_amine_oxidase-like_N"/>
</dbReference>
<evidence type="ECO:0000259" key="2">
    <source>
        <dbReference type="Pfam" id="PF07833"/>
    </source>
</evidence>
<dbReference type="SUPFAM" id="SSF55383">
    <property type="entry name" value="Copper amine oxidase, domain N"/>
    <property type="match status" value="1"/>
</dbReference>
<dbReference type="RefSeq" id="WP_089740657.1">
    <property type="nucleotide sequence ID" value="NZ_FOGL01000008.1"/>
</dbReference>
<dbReference type="Proteomes" id="UP000199687">
    <property type="component" value="Unassembled WGS sequence"/>
</dbReference>
<dbReference type="Gene3D" id="3.30.457.10">
    <property type="entry name" value="Copper amine oxidase-like, N-terminal domain"/>
    <property type="match status" value="1"/>
</dbReference>
<keyword evidence="1" id="KW-0732">Signal</keyword>
<protein>
    <submittedName>
        <fullName evidence="3">Copper amine oxidase N-terminal domain-containing protein</fullName>
    </submittedName>
</protein>
<keyword evidence="4" id="KW-1185">Reference proteome</keyword>
<evidence type="ECO:0000256" key="1">
    <source>
        <dbReference type="SAM" id="SignalP"/>
    </source>
</evidence>
<dbReference type="InterPro" id="IPR046720">
    <property type="entry name" value="DUF6612"/>
</dbReference>
<dbReference type="EMBL" id="FOGL01000008">
    <property type="protein sequence ID" value="SER70495.1"/>
    <property type="molecule type" value="Genomic_DNA"/>
</dbReference>
<dbReference type="STRING" id="531814.SAMN04487944_108115"/>
<feature type="domain" description="Copper amine oxidase-like N-terminal" evidence="2">
    <location>
        <begin position="34"/>
        <end position="140"/>
    </location>
</feature>
<reference evidence="3 4" key="1">
    <citation type="submission" date="2016-10" db="EMBL/GenBank/DDBJ databases">
        <authorList>
            <person name="de Groot N.N."/>
        </authorList>
    </citation>
    <scope>NUCLEOTIDE SEQUENCE [LARGE SCALE GENOMIC DNA]</scope>
    <source>
        <strain evidence="3 4">CGMCC 1.7727</strain>
    </source>
</reference>
<evidence type="ECO:0000313" key="3">
    <source>
        <dbReference type="EMBL" id="SER70495.1"/>
    </source>
</evidence>
<dbReference type="AlphaFoldDB" id="A0A1H9RD88"/>
<sequence length="414" mass="46743">MKRLVISMMLIASLFMAVSPFQALAAEKEVTVVFNNEEVDFEVAPYIQEDRVLVPVRGVFEKLGLEITWNAETETATLVKDDITMEMTIDATSVVLNGETVDIDAPLSIKNARMFVPLSFVMENVGADVSWDHENKVVTIITETTEEEPAEEPADETDAATQELLKKLVEVELNSFSADMNIDQTMTMLGEEISMDMDLKMDMVLDPFGMYQAMSMSMEQLGEEISVESYMTEEGYYEYDSLTDQWIKYEDELAEEFADLGDLQIDPSAQYELMERFYDKVEVVENEDTYELHISVSGDGFQELLAEILSLSDLGLGAEEEEIFENLQFNINKLDIVSVLDKETLLPISDTMTSDIVITVEGEEISIVQNMENTYSNVNTLEKITIPQEVIDNAVSFEEAYGDLEGYEELDEAM</sequence>